<reference evidence="1" key="1">
    <citation type="journal article" date="2021" name="Proc. Natl. Acad. Sci. U.S.A.">
        <title>A Catalog of Tens of Thousands of Viruses from Human Metagenomes Reveals Hidden Associations with Chronic Diseases.</title>
        <authorList>
            <person name="Tisza M.J."/>
            <person name="Buck C.B."/>
        </authorList>
    </citation>
    <scope>NUCLEOTIDE SEQUENCE</scope>
    <source>
        <strain evidence="1">CtoMP27</strain>
    </source>
</reference>
<accession>A0A8S5UZR6</accession>
<proteinExistence type="predicted"/>
<dbReference type="EMBL" id="BK016173">
    <property type="protein sequence ID" value="DAF99846.1"/>
    <property type="molecule type" value="Genomic_DNA"/>
</dbReference>
<sequence length="117" mass="13015">MIEELILDFLSGRLSVPVRLTVPTPVPDRFVVLEKTGSGYEDGLYAATLAVQSYGPNATDHDGTLDASRLNEEVKAAMEDATELPEVSSCELSTDYRFPDTTRKRPRYQAVFSITHY</sequence>
<name>A0A8S5UZR6_9CAUD</name>
<organism evidence="1">
    <name type="scientific">Siphoviridae sp. ctoMP27</name>
    <dbReference type="NCBI Taxonomy" id="2825667"/>
    <lineage>
        <taxon>Viruses</taxon>
        <taxon>Duplodnaviria</taxon>
        <taxon>Heunggongvirae</taxon>
        <taxon>Uroviricota</taxon>
        <taxon>Caudoviricetes</taxon>
    </lineage>
</organism>
<evidence type="ECO:0000313" key="1">
    <source>
        <dbReference type="EMBL" id="DAF99846.1"/>
    </source>
</evidence>
<protein>
    <submittedName>
        <fullName evidence="1">Tail completion protein</fullName>
    </submittedName>
</protein>